<feature type="region of interest" description="Disordered" evidence="1">
    <location>
        <begin position="389"/>
        <end position="436"/>
    </location>
</feature>
<dbReference type="SUPFAM" id="SSF81383">
    <property type="entry name" value="F-box domain"/>
    <property type="match status" value="1"/>
</dbReference>
<dbReference type="InterPro" id="IPR036047">
    <property type="entry name" value="F-box-like_dom_sf"/>
</dbReference>
<proteinExistence type="predicted"/>
<gene>
    <name evidence="3" type="ORF">D9615_006303</name>
</gene>
<dbReference type="InterPro" id="IPR001810">
    <property type="entry name" value="F-box_dom"/>
</dbReference>
<sequence>MLLQLPPEIVVRILYYLDIVDLVSVSCTHSTVYKYTQSFQILQYRFATQAAAVDDNPHCKLIISERLALLKSREEGWARFNIDFRKSISVLHHPSGIYDMTGGIYLLGDESRRTLHYCTLPSKPSDSVAWSQIHVEHTLVDMGLSIYEHDLIAIVTTKPHPTDTSVHIIELNLLQFSTGQPHPRARNPVFFVAETGWPRPAIGIEIVGDNIALITTHFLNPFQPRDRFYIFDWPTATLKMEIHAPNHTYSGLVFLSPTLLLLPNTRTAALDIWAIPDAPAPAPTSTTPPPRPLLSLLLPALAHNHMLVTLSCRGEPSPSPGAGTRFSPQPVHTRPADALLIFNVRVQHLVFGFGLGGAGGGGTFSMFARRGAVLGLCEQLLERNAVGEGASPPLSVAVSPETGTAPVPDVDMDTDMGMGEEEVEEEEEEEEDSDEEMYEDAAADFDFPLTTGLAIVGPSPSPPPAPSAALDHEHERKPLQVPWHAWGPPLTRWMDAADTPTRWITTSAGTRCVLSSELGDAGEENENERVRVLDFNPFVVRRCAAAKAAEAEYGEGAQVVMGTSVLDHGAFEAPIVSALPYVCFAPRRDLALGFDFDGVLMDEERLLGLRTDPQTDRIVEIEVMHIGWPKIETETGAGES</sequence>
<reference evidence="3 4" key="1">
    <citation type="journal article" date="2020" name="ISME J.">
        <title>Uncovering the hidden diversity of litter-decomposition mechanisms in mushroom-forming fungi.</title>
        <authorList>
            <person name="Floudas D."/>
            <person name="Bentzer J."/>
            <person name="Ahren D."/>
            <person name="Johansson T."/>
            <person name="Persson P."/>
            <person name="Tunlid A."/>
        </authorList>
    </citation>
    <scope>NUCLEOTIDE SEQUENCE [LARGE SCALE GENOMIC DNA]</scope>
    <source>
        <strain evidence="3 4">CBS 661.87</strain>
    </source>
</reference>
<feature type="compositionally biased region" description="Acidic residues" evidence="1">
    <location>
        <begin position="410"/>
        <end position="436"/>
    </location>
</feature>
<protein>
    <recommendedName>
        <fullName evidence="2">F-box domain-containing protein</fullName>
    </recommendedName>
</protein>
<dbReference type="CDD" id="cd09917">
    <property type="entry name" value="F-box_SF"/>
    <property type="match status" value="1"/>
</dbReference>
<feature type="domain" description="F-box" evidence="2">
    <location>
        <begin position="1"/>
        <end position="42"/>
    </location>
</feature>
<dbReference type="AlphaFoldDB" id="A0A8H5M475"/>
<evidence type="ECO:0000259" key="2">
    <source>
        <dbReference type="PROSITE" id="PS50181"/>
    </source>
</evidence>
<dbReference type="Pfam" id="PF00646">
    <property type="entry name" value="F-box"/>
    <property type="match status" value="1"/>
</dbReference>
<comment type="caution">
    <text evidence="3">The sequence shown here is derived from an EMBL/GenBank/DDBJ whole genome shotgun (WGS) entry which is preliminary data.</text>
</comment>
<evidence type="ECO:0000313" key="3">
    <source>
        <dbReference type="EMBL" id="KAF5380137.1"/>
    </source>
</evidence>
<evidence type="ECO:0000256" key="1">
    <source>
        <dbReference type="SAM" id="MobiDB-lite"/>
    </source>
</evidence>
<dbReference type="EMBL" id="JAACJP010000014">
    <property type="protein sequence ID" value="KAF5380137.1"/>
    <property type="molecule type" value="Genomic_DNA"/>
</dbReference>
<feature type="region of interest" description="Disordered" evidence="1">
    <location>
        <begin position="455"/>
        <end position="474"/>
    </location>
</feature>
<keyword evidence="4" id="KW-1185">Reference proteome</keyword>
<dbReference type="Proteomes" id="UP000565441">
    <property type="component" value="Unassembled WGS sequence"/>
</dbReference>
<dbReference type="PROSITE" id="PS50181">
    <property type="entry name" value="FBOX"/>
    <property type="match status" value="1"/>
</dbReference>
<evidence type="ECO:0000313" key="4">
    <source>
        <dbReference type="Proteomes" id="UP000565441"/>
    </source>
</evidence>
<dbReference type="OrthoDB" id="2751409at2759"/>
<organism evidence="3 4">
    <name type="scientific">Tricholomella constricta</name>
    <dbReference type="NCBI Taxonomy" id="117010"/>
    <lineage>
        <taxon>Eukaryota</taxon>
        <taxon>Fungi</taxon>
        <taxon>Dikarya</taxon>
        <taxon>Basidiomycota</taxon>
        <taxon>Agaricomycotina</taxon>
        <taxon>Agaricomycetes</taxon>
        <taxon>Agaricomycetidae</taxon>
        <taxon>Agaricales</taxon>
        <taxon>Tricholomatineae</taxon>
        <taxon>Lyophyllaceae</taxon>
        <taxon>Tricholomella</taxon>
    </lineage>
</organism>
<accession>A0A8H5M475</accession>
<name>A0A8H5M475_9AGAR</name>